<comment type="caution">
    <text evidence="1">The sequence shown here is derived from an EMBL/GenBank/DDBJ whole genome shotgun (WGS) entry which is preliminary data.</text>
</comment>
<accession>A0ABW3YG89</accession>
<evidence type="ECO:0000313" key="2">
    <source>
        <dbReference type="Proteomes" id="UP001597260"/>
    </source>
</evidence>
<evidence type="ECO:0000313" key="1">
    <source>
        <dbReference type="EMBL" id="MFD1322646.1"/>
    </source>
</evidence>
<sequence>MIELPNNLGVAVVHAVRGGGKVYVAPDESVLFVPSAQDFKTGLTAFREGQRSNLVS</sequence>
<name>A0ABW3YG89_9ACTN</name>
<proteinExistence type="predicted"/>
<reference evidence="2" key="1">
    <citation type="journal article" date="2019" name="Int. J. Syst. Evol. Microbiol.">
        <title>The Global Catalogue of Microorganisms (GCM) 10K type strain sequencing project: providing services to taxonomists for standard genome sequencing and annotation.</title>
        <authorList>
            <consortium name="The Broad Institute Genomics Platform"/>
            <consortium name="The Broad Institute Genome Sequencing Center for Infectious Disease"/>
            <person name="Wu L."/>
            <person name="Ma J."/>
        </authorList>
    </citation>
    <scope>NUCLEOTIDE SEQUENCE [LARGE SCALE GENOMIC DNA]</scope>
    <source>
        <strain evidence="2">JCM 31037</strain>
    </source>
</reference>
<protein>
    <recommendedName>
        <fullName evidence="3">DUF397 domain-containing protein</fullName>
    </recommendedName>
</protein>
<dbReference type="Proteomes" id="UP001597260">
    <property type="component" value="Unassembled WGS sequence"/>
</dbReference>
<organism evidence="1 2">
    <name type="scientific">Micromonospora sonneratiae</name>
    <dbReference type="NCBI Taxonomy" id="1184706"/>
    <lineage>
        <taxon>Bacteria</taxon>
        <taxon>Bacillati</taxon>
        <taxon>Actinomycetota</taxon>
        <taxon>Actinomycetes</taxon>
        <taxon>Micromonosporales</taxon>
        <taxon>Micromonosporaceae</taxon>
        <taxon>Micromonospora</taxon>
    </lineage>
</organism>
<evidence type="ECO:0008006" key="3">
    <source>
        <dbReference type="Google" id="ProtNLM"/>
    </source>
</evidence>
<dbReference type="RefSeq" id="WP_377571800.1">
    <property type="nucleotide sequence ID" value="NZ_JBHTMP010000022.1"/>
</dbReference>
<dbReference type="EMBL" id="JBHTMP010000022">
    <property type="protein sequence ID" value="MFD1322646.1"/>
    <property type="molecule type" value="Genomic_DNA"/>
</dbReference>
<keyword evidence="2" id="KW-1185">Reference proteome</keyword>
<gene>
    <name evidence="1" type="ORF">ACFQ4H_16235</name>
</gene>